<keyword evidence="9" id="KW-1185">Reference proteome</keyword>
<reference evidence="8 9" key="1">
    <citation type="submission" date="2016-11" db="EMBL/GenBank/DDBJ databases">
        <authorList>
            <person name="Jaros S."/>
            <person name="Januszkiewicz K."/>
            <person name="Wedrychowicz H."/>
        </authorList>
    </citation>
    <scope>NUCLEOTIDE SEQUENCE [LARGE SCALE GENOMIC DNA]</scope>
    <source>
        <strain evidence="8 9">DSM 18899</strain>
    </source>
</reference>
<evidence type="ECO:0000313" key="9">
    <source>
        <dbReference type="Proteomes" id="UP000186513"/>
    </source>
</evidence>
<accession>A0A1K2HKK7</accession>
<proteinExistence type="inferred from homology"/>
<evidence type="ECO:0000256" key="5">
    <source>
        <dbReference type="ARBA" id="ARBA00022989"/>
    </source>
</evidence>
<dbReference type="AlphaFoldDB" id="A0A1K2HKK7"/>
<evidence type="ECO:0000256" key="2">
    <source>
        <dbReference type="ARBA" id="ARBA00022475"/>
    </source>
</evidence>
<organism evidence="8 9">
    <name type="scientific">Chitinimonas taiwanensis DSM 18899</name>
    <dbReference type="NCBI Taxonomy" id="1121279"/>
    <lineage>
        <taxon>Bacteria</taxon>
        <taxon>Pseudomonadati</taxon>
        <taxon>Pseudomonadota</taxon>
        <taxon>Betaproteobacteria</taxon>
        <taxon>Neisseriales</taxon>
        <taxon>Chitinibacteraceae</taxon>
        <taxon>Chitinimonas</taxon>
    </lineage>
</organism>
<dbReference type="GO" id="GO:0005886">
    <property type="term" value="C:plasma membrane"/>
    <property type="evidence" value="ECO:0007669"/>
    <property type="project" value="UniProtKB-SubCell"/>
</dbReference>
<keyword evidence="5 7" id="KW-1133">Transmembrane helix</keyword>
<dbReference type="HAMAP" id="MF_00672">
    <property type="entry name" value="UPF0761"/>
    <property type="match status" value="1"/>
</dbReference>
<dbReference type="Pfam" id="PF03631">
    <property type="entry name" value="Virul_fac_BrkB"/>
    <property type="match status" value="1"/>
</dbReference>
<name>A0A1K2HKK7_9NEIS</name>
<keyword evidence="3" id="KW-0997">Cell inner membrane</keyword>
<protein>
    <recommendedName>
        <fullName evidence="7">UPF0761 membrane protein SAMN02745887_02298</fullName>
    </recommendedName>
</protein>
<evidence type="ECO:0000256" key="7">
    <source>
        <dbReference type="HAMAP-Rule" id="MF_00672"/>
    </source>
</evidence>
<dbReference type="Proteomes" id="UP000186513">
    <property type="component" value="Unassembled WGS sequence"/>
</dbReference>
<dbReference type="NCBIfam" id="TIGR00765">
    <property type="entry name" value="yihY_not_rbn"/>
    <property type="match status" value="1"/>
</dbReference>
<keyword evidence="2 7" id="KW-1003">Cell membrane</keyword>
<dbReference type="Gene3D" id="1.10.10.10">
    <property type="entry name" value="Winged helix-like DNA-binding domain superfamily/Winged helix DNA-binding domain"/>
    <property type="match status" value="1"/>
</dbReference>
<comment type="subcellular location">
    <subcellularLocation>
        <location evidence="1 7">Cell membrane</location>
        <topology evidence="1 7">Multi-pass membrane protein</topology>
    </subcellularLocation>
</comment>
<feature type="transmembrane region" description="Helical" evidence="7">
    <location>
        <begin position="104"/>
        <end position="123"/>
    </location>
</feature>
<evidence type="ECO:0000256" key="4">
    <source>
        <dbReference type="ARBA" id="ARBA00022692"/>
    </source>
</evidence>
<feature type="transmembrane region" description="Helical" evidence="7">
    <location>
        <begin position="179"/>
        <end position="199"/>
    </location>
</feature>
<evidence type="ECO:0000256" key="1">
    <source>
        <dbReference type="ARBA" id="ARBA00004651"/>
    </source>
</evidence>
<dbReference type="PANTHER" id="PTHR30213:SF0">
    <property type="entry name" value="UPF0761 MEMBRANE PROTEIN YIHY"/>
    <property type="match status" value="1"/>
</dbReference>
<feature type="transmembrane region" description="Helical" evidence="7">
    <location>
        <begin position="211"/>
        <end position="230"/>
    </location>
</feature>
<evidence type="ECO:0000256" key="3">
    <source>
        <dbReference type="ARBA" id="ARBA00022519"/>
    </source>
</evidence>
<dbReference type="InterPro" id="IPR023679">
    <property type="entry name" value="UPF0761_bac"/>
</dbReference>
<dbReference type="InterPro" id="IPR036388">
    <property type="entry name" value="WH-like_DNA-bd_sf"/>
</dbReference>
<evidence type="ECO:0000313" key="8">
    <source>
        <dbReference type="EMBL" id="SFZ77251.1"/>
    </source>
</evidence>
<sequence length="422" mass="46892">MPSLSDYRRNVFTRLPAPLDFVVFLLRRLRDDRCLEAAGSLTFTTLLALVPFLTIAIMVVSAFPMFEDFSSEVRRFLIKNLVPDSAGRVITGPMRQFTENTGKLTAVGFITLGVTALAMMATIDRTFNRIWRIQRQRPWMLKTLTYWGVLTLGPLLLGAGLTLTGWISDKAGESALATLLNGSGFILALLGFTLLYRVVPNCPVPQSHATIAALFSTVALTLMKGLFGLYVKKFGTFKLIYGAFASLPIFLLWLYLIWVIVLAGAVLSASLSYWHGEAWRKRAHPGQRLYDAVRLLLRLEDARERGEVLSLGRLRRALALGQDELHELLGMLSERGWVQATRSDGWLLASSLERITLQELYHLLVARPVVAPRSADGLHSLLAERFGLIDQTLDITLAELARLARHQEAERVAHAAALAPLG</sequence>
<dbReference type="InterPro" id="IPR017039">
    <property type="entry name" value="Virul_fac_BrkB"/>
</dbReference>
<keyword evidence="4 7" id="KW-0812">Transmembrane</keyword>
<dbReference type="STRING" id="1121279.SAMN02745887_02298"/>
<gene>
    <name evidence="8" type="ORF">SAMN02745887_02298</name>
</gene>
<keyword evidence="6 7" id="KW-0472">Membrane</keyword>
<feature type="transmembrane region" description="Helical" evidence="7">
    <location>
        <begin position="41"/>
        <end position="66"/>
    </location>
</feature>
<comment type="similarity">
    <text evidence="7">Belongs to the UPF0761 family.</text>
</comment>
<dbReference type="EMBL" id="FPKR01000008">
    <property type="protein sequence ID" value="SFZ77251.1"/>
    <property type="molecule type" value="Genomic_DNA"/>
</dbReference>
<evidence type="ECO:0000256" key="6">
    <source>
        <dbReference type="ARBA" id="ARBA00023136"/>
    </source>
</evidence>
<feature type="transmembrane region" description="Helical" evidence="7">
    <location>
        <begin position="144"/>
        <end position="167"/>
    </location>
</feature>
<feature type="transmembrane region" description="Helical" evidence="7">
    <location>
        <begin position="250"/>
        <end position="274"/>
    </location>
</feature>
<dbReference type="PANTHER" id="PTHR30213">
    <property type="entry name" value="INNER MEMBRANE PROTEIN YHJD"/>
    <property type="match status" value="1"/>
</dbReference>